<keyword evidence="2" id="KW-1185">Reference proteome</keyword>
<evidence type="ECO:0000256" key="1">
    <source>
        <dbReference type="SAM" id="MobiDB-lite"/>
    </source>
</evidence>
<reference evidence="3" key="1">
    <citation type="submission" date="2017-02" db="UniProtKB">
        <authorList>
            <consortium name="WormBaseParasite"/>
        </authorList>
    </citation>
    <scope>IDENTIFICATION</scope>
</reference>
<dbReference type="AlphaFoldDB" id="A0A0N4Z3E8"/>
<feature type="region of interest" description="Disordered" evidence="1">
    <location>
        <begin position="1"/>
        <end position="20"/>
    </location>
</feature>
<dbReference type="WBParaSite" id="PTRK_0000144400.1">
    <property type="protein sequence ID" value="PTRK_0000144400.1"/>
    <property type="gene ID" value="PTRK_0000144400"/>
</dbReference>
<name>A0A0N4Z3E8_PARTI</name>
<feature type="region of interest" description="Disordered" evidence="1">
    <location>
        <begin position="28"/>
        <end position="58"/>
    </location>
</feature>
<accession>A0A0N4Z3E8</accession>
<evidence type="ECO:0000313" key="2">
    <source>
        <dbReference type="Proteomes" id="UP000038045"/>
    </source>
</evidence>
<evidence type="ECO:0000313" key="3">
    <source>
        <dbReference type="WBParaSite" id="PTRK_0000144400.1"/>
    </source>
</evidence>
<protein>
    <submittedName>
        <fullName evidence="3">Transposase</fullName>
    </submittedName>
</protein>
<proteinExistence type="predicted"/>
<organism evidence="2 3">
    <name type="scientific">Parastrongyloides trichosuri</name>
    <name type="common">Possum-specific nematode worm</name>
    <dbReference type="NCBI Taxonomy" id="131310"/>
    <lineage>
        <taxon>Eukaryota</taxon>
        <taxon>Metazoa</taxon>
        <taxon>Ecdysozoa</taxon>
        <taxon>Nematoda</taxon>
        <taxon>Chromadorea</taxon>
        <taxon>Rhabditida</taxon>
        <taxon>Tylenchina</taxon>
        <taxon>Panagrolaimomorpha</taxon>
        <taxon>Strongyloidoidea</taxon>
        <taxon>Strongyloididae</taxon>
        <taxon>Parastrongyloides</taxon>
    </lineage>
</organism>
<sequence>MDQHESVPSRRKQSGAKCPNRAVAAGVELRSGDRAGQSQVFREPVPSGTAAKRRRPRAAVPSAGLAAIEYLLVTRCRGCLVEAGYPALYRAIAEK</sequence>
<dbReference type="Proteomes" id="UP000038045">
    <property type="component" value="Unplaced"/>
</dbReference>